<keyword evidence="2" id="KW-0732">Signal</keyword>
<keyword evidence="4" id="KW-1185">Reference proteome</keyword>
<name>A0A3E1KAX1_9GAMM</name>
<proteinExistence type="predicted"/>
<evidence type="ECO:0000256" key="2">
    <source>
        <dbReference type="SAM" id="SignalP"/>
    </source>
</evidence>
<accession>A0A3E1KAX1</accession>
<reference evidence="3 4" key="1">
    <citation type="submission" date="2018-08" db="EMBL/GenBank/DDBJ databases">
        <title>Wenzhouxiangella salilacus sp. nov., a novel bacterium isolated from a saline lake in Xinjiang Province, China.</title>
        <authorList>
            <person name="Han S."/>
        </authorList>
    </citation>
    <scope>NUCLEOTIDE SEQUENCE [LARGE SCALE GENOMIC DNA]</scope>
    <source>
        <strain evidence="3 4">XDB06</strain>
    </source>
</reference>
<feature type="compositionally biased region" description="Basic and acidic residues" evidence="1">
    <location>
        <begin position="33"/>
        <end position="47"/>
    </location>
</feature>
<dbReference type="Proteomes" id="UP000260351">
    <property type="component" value="Unassembled WGS sequence"/>
</dbReference>
<evidence type="ECO:0000256" key="1">
    <source>
        <dbReference type="SAM" id="MobiDB-lite"/>
    </source>
</evidence>
<feature type="signal peptide" evidence="2">
    <location>
        <begin position="1"/>
        <end position="24"/>
    </location>
</feature>
<protein>
    <recommendedName>
        <fullName evidence="5">Secreted protein</fullName>
    </recommendedName>
</protein>
<dbReference type="AlphaFoldDB" id="A0A3E1KAX1"/>
<dbReference type="EMBL" id="QUZK01000018">
    <property type="protein sequence ID" value="RFF31596.1"/>
    <property type="molecule type" value="Genomic_DNA"/>
</dbReference>
<dbReference type="RefSeq" id="WP_116649902.1">
    <property type="nucleotide sequence ID" value="NZ_QUZK01000018.1"/>
</dbReference>
<evidence type="ECO:0008006" key="5">
    <source>
        <dbReference type="Google" id="ProtNLM"/>
    </source>
</evidence>
<organism evidence="3 4">
    <name type="scientific">Wenzhouxiangella sediminis</name>
    <dbReference type="NCBI Taxonomy" id="1792836"/>
    <lineage>
        <taxon>Bacteria</taxon>
        <taxon>Pseudomonadati</taxon>
        <taxon>Pseudomonadota</taxon>
        <taxon>Gammaproteobacteria</taxon>
        <taxon>Chromatiales</taxon>
        <taxon>Wenzhouxiangellaceae</taxon>
        <taxon>Wenzhouxiangella</taxon>
    </lineage>
</organism>
<evidence type="ECO:0000313" key="4">
    <source>
        <dbReference type="Proteomes" id="UP000260351"/>
    </source>
</evidence>
<gene>
    <name evidence="3" type="ORF">DZC52_04350</name>
</gene>
<feature type="chain" id="PRO_5017630756" description="Secreted protein" evidence="2">
    <location>
        <begin position="25"/>
        <end position="72"/>
    </location>
</feature>
<comment type="caution">
    <text evidence="3">The sequence shown here is derived from an EMBL/GenBank/DDBJ whole genome shotgun (WGS) entry which is preliminary data.</text>
</comment>
<evidence type="ECO:0000313" key="3">
    <source>
        <dbReference type="EMBL" id="RFF31596.1"/>
    </source>
</evidence>
<sequence>MPKPLTVILAALICCACNDTTSTATDNDETDESERAKTGYEQSLERAREVEDEVLEAAEKQKEAIEEQTGDG</sequence>
<feature type="region of interest" description="Disordered" evidence="1">
    <location>
        <begin position="20"/>
        <end position="47"/>
    </location>
</feature>